<feature type="active site" description="Nucleophile" evidence="4">
    <location>
        <position position="293"/>
    </location>
</feature>
<evidence type="ECO:0000256" key="4">
    <source>
        <dbReference type="PROSITE-ProRule" id="PRU01100"/>
    </source>
</evidence>
<keyword evidence="8" id="KW-1185">Reference proteome</keyword>
<dbReference type="STRING" id="37927.SA2016_2867"/>
<dbReference type="Proteomes" id="UP000070134">
    <property type="component" value="Chromosome"/>
</dbReference>
<keyword evidence="5" id="KW-0732">Signal</keyword>
<dbReference type="Gene3D" id="3.20.20.80">
    <property type="entry name" value="Glycosidases"/>
    <property type="match status" value="1"/>
</dbReference>
<evidence type="ECO:0000256" key="5">
    <source>
        <dbReference type="SAM" id="SignalP"/>
    </source>
</evidence>
<feature type="chain" id="PRO_5007445742" description="GH26 domain-containing protein" evidence="5">
    <location>
        <begin position="30"/>
        <end position="391"/>
    </location>
</feature>
<dbReference type="PANTHER" id="PTHR40079">
    <property type="entry name" value="MANNAN ENDO-1,4-BETA-MANNOSIDASE E-RELATED"/>
    <property type="match status" value="1"/>
</dbReference>
<keyword evidence="3 4" id="KW-0326">Glycosidase</keyword>
<gene>
    <name evidence="7" type="ORF">SA2016_2867</name>
</gene>
<dbReference type="Pfam" id="PF02156">
    <property type="entry name" value="Glyco_hydro_26"/>
    <property type="match status" value="1"/>
</dbReference>
<dbReference type="PROSITE" id="PS51764">
    <property type="entry name" value="GH26"/>
    <property type="match status" value="1"/>
</dbReference>
<feature type="domain" description="GH26" evidence="6">
    <location>
        <begin position="17"/>
        <end position="358"/>
    </location>
</feature>
<sequence precursor="true">MPPSLPVRLKLAMAALALAAGIIATVAHGQSAPAPPQSSPQTYFGVQLDSARDTVGGYAARLGQAPALYGFYIDFPLQPADKASIDAQAHELAQRRSSLMLTLEPRGGLGAVTPAALAELTRSLQAWNGLGVPVLVRFGQEMNGSWYPWGQRPAEYIEKFRQVAAAVHGSAGSGTIWAPNEGGGYPFEGGAYEAKPGTADFTALDTDKDGRLTQEDDPYSPYWPGDDAVDWVGLSVYHFGTAYPWGKNTVPEPGKLIGKITGTYRSASVDETAVPDFYSLYADGHSKPFAICETGAFYNLSHPDGASALSIKKAWWDQLFEPQLRARFPRLRLAVWFEWIKQENQPGNPTVDWAATEDGATGQAFRSALPSSFGMAPVPSAPEAAFARPGP</sequence>
<dbReference type="GO" id="GO:0016985">
    <property type="term" value="F:mannan endo-1,4-beta-mannosidase activity"/>
    <property type="evidence" value="ECO:0007669"/>
    <property type="project" value="InterPro"/>
</dbReference>
<dbReference type="GO" id="GO:0006080">
    <property type="term" value="P:substituted mannan metabolic process"/>
    <property type="evidence" value="ECO:0007669"/>
    <property type="project" value="InterPro"/>
</dbReference>
<evidence type="ECO:0000256" key="3">
    <source>
        <dbReference type="ARBA" id="ARBA00023295"/>
    </source>
</evidence>
<dbReference type="EMBL" id="CP014518">
    <property type="protein sequence ID" value="AMM33532.1"/>
    <property type="molecule type" value="Genomic_DNA"/>
</dbReference>
<dbReference type="AlphaFoldDB" id="A0A127A780"/>
<dbReference type="InterPro" id="IPR000805">
    <property type="entry name" value="Glyco_hydro_26"/>
</dbReference>
<evidence type="ECO:0000259" key="6">
    <source>
        <dbReference type="PROSITE" id="PS51764"/>
    </source>
</evidence>
<reference evidence="7 8" key="1">
    <citation type="submission" date="2016-02" db="EMBL/GenBank/DDBJ databases">
        <title>Complete genome of Sinomonas atrocyanea KCTC 3377.</title>
        <authorList>
            <person name="Kim K.M."/>
        </authorList>
    </citation>
    <scope>NUCLEOTIDE SEQUENCE [LARGE SCALE GENOMIC DNA]</scope>
    <source>
        <strain evidence="7 8">KCTC 3377</strain>
    </source>
</reference>
<keyword evidence="2 4" id="KW-0378">Hydrolase</keyword>
<dbReference type="KEGG" id="satk:SA2016_2867"/>
<evidence type="ECO:0000256" key="1">
    <source>
        <dbReference type="ARBA" id="ARBA00007754"/>
    </source>
</evidence>
<proteinExistence type="inferred from homology"/>
<organism evidence="7 8">
    <name type="scientific">Sinomonas atrocyanea</name>
    <dbReference type="NCBI Taxonomy" id="37927"/>
    <lineage>
        <taxon>Bacteria</taxon>
        <taxon>Bacillati</taxon>
        <taxon>Actinomycetota</taxon>
        <taxon>Actinomycetes</taxon>
        <taxon>Micrococcales</taxon>
        <taxon>Micrococcaceae</taxon>
        <taxon>Sinomonas</taxon>
    </lineage>
</organism>
<feature type="signal peptide" evidence="5">
    <location>
        <begin position="1"/>
        <end position="29"/>
    </location>
</feature>
<feature type="active site" description="Proton donor" evidence="4">
    <location>
        <position position="141"/>
    </location>
</feature>
<protein>
    <recommendedName>
        <fullName evidence="6">GH26 domain-containing protein</fullName>
    </recommendedName>
</protein>
<accession>A0A127A780</accession>
<evidence type="ECO:0000256" key="2">
    <source>
        <dbReference type="ARBA" id="ARBA00022801"/>
    </source>
</evidence>
<dbReference type="PATRIC" id="fig|37927.3.peg.2943"/>
<dbReference type="InterPro" id="IPR017853">
    <property type="entry name" value="GH"/>
</dbReference>
<dbReference type="PANTHER" id="PTHR40079:SF4">
    <property type="entry name" value="GH26 DOMAIN-CONTAINING PROTEIN-RELATED"/>
    <property type="match status" value="1"/>
</dbReference>
<comment type="similarity">
    <text evidence="1 4">Belongs to the glycosyl hydrolase 26 family.</text>
</comment>
<dbReference type="RefSeq" id="WP_066499233.1">
    <property type="nucleotide sequence ID" value="NZ_BJMO01000005.1"/>
</dbReference>
<evidence type="ECO:0000313" key="7">
    <source>
        <dbReference type="EMBL" id="AMM33532.1"/>
    </source>
</evidence>
<evidence type="ECO:0000313" key="8">
    <source>
        <dbReference type="Proteomes" id="UP000070134"/>
    </source>
</evidence>
<dbReference type="OrthoDB" id="9816550at2"/>
<dbReference type="InterPro" id="IPR022790">
    <property type="entry name" value="GH26_dom"/>
</dbReference>
<name>A0A127A780_9MICC</name>
<dbReference type="SUPFAM" id="SSF51445">
    <property type="entry name" value="(Trans)glycosidases"/>
    <property type="match status" value="1"/>
</dbReference>